<dbReference type="Pfam" id="PF14574">
    <property type="entry name" value="RACo_C_ter"/>
    <property type="match status" value="1"/>
</dbReference>
<dbReference type="EMBL" id="FXBB01000002">
    <property type="protein sequence ID" value="SMG14298.1"/>
    <property type="molecule type" value="Genomic_DNA"/>
</dbReference>
<feature type="domain" description="2Fe-2S ferredoxin-type" evidence="1">
    <location>
        <begin position="2"/>
        <end position="90"/>
    </location>
</feature>
<protein>
    <submittedName>
        <fullName evidence="2">Uncharacterized 2Fe-2 and 4Fe-4S clusters-containing protein, contains DUF4445 domain</fullName>
    </submittedName>
</protein>
<dbReference type="InterPro" id="IPR027980">
    <property type="entry name" value="RACo_C"/>
</dbReference>
<dbReference type="GO" id="GO:0051536">
    <property type="term" value="F:iron-sulfur cluster binding"/>
    <property type="evidence" value="ECO:0007669"/>
    <property type="project" value="InterPro"/>
</dbReference>
<accession>A0A1X7IHX7</accession>
<dbReference type="Pfam" id="PF17651">
    <property type="entry name" value="Raco_middle"/>
    <property type="match status" value="1"/>
</dbReference>
<dbReference type="InterPro" id="IPR012675">
    <property type="entry name" value="Beta-grasp_dom_sf"/>
</dbReference>
<dbReference type="SUPFAM" id="SSF54292">
    <property type="entry name" value="2Fe-2S ferredoxin-like"/>
    <property type="match status" value="1"/>
</dbReference>
<dbReference type="OrthoDB" id="9810588at2"/>
<dbReference type="CDD" id="cd00207">
    <property type="entry name" value="fer2"/>
    <property type="match status" value="1"/>
</dbReference>
<dbReference type="RefSeq" id="WP_085543687.1">
    <property type="nucleotide sequence ID" value="NZ_FXBB01000002.1"/>
</dbReference>
<dbReference type="Gene3D" id="3.10.20.30">
    <property type="match status" value="1"/>
</dbReference>
<reference evidence="3" key="1">
    <citation type="submission" date="2017-04" db="EMBL/GenBank/DDBJ databases">
        <authorList>
            <person name="Varghese N."/>
            <person name="Submissions S."/>
        </authorList>
    </citation>
    <scope>NUCLEOTIDE SEQUENCE [LARGE SCALE GENOMIC DNA]</scope>
    <source>
        <strain evidence="3">USBA 82</strain>
    </source>
</reference>
<dbReference type="PROSITE" id="PS51085">
    <property type="entry name" value="2FE2S_FER_2"/>
    <property type="match status" value="1"/>
</dbReference>
<dbReference type="InterPro" id="IPR036010">
    <property type="entry name" value="2Fe-2S_ferredoxin-like_sf"/>
</dbReference>
<name>A0A1X7IHX7_9BACT</name>
<dbReference type="InterPro" id="IPR052911">
    <property type="entry name" value="Corrinoid_activation_enz"/>
</dbReference>
<dbReference type="PANTHER" id="PTHR42895:SF2">
    <property type="entry name" value="IRON-SULFUR CLUSTER PROTEIN"/>
    <property type="match status" value="1"/>
</dbReference>
<dbReference type="InterPro" id="IPR041414">
    <property type="entry name" value="Raco-like_middle"/>
</dbReference>
<dbReference type="InterPro" id="IPR042259">
    <property type="entry name" value="Raco-like_middle_sf"/>
</dbReference>
<evidence type="ECO:0000259" key="1">
    <source>
        <dbReference type="PROSITE" id="PS51085"/>
    </source>
</evidence>
<dbReference type="STRING" id="561720.SAMN06275492_10268"/>
<dbReference type="Gene3D" id="3.30.420.480">
    <property type="entry name" value="Domain of unknown function (DUF4445)"/>
    <property type="match status" value="1"/>
</dbReference>
<dbReference type="AlphaFoldDB" id="A0A1X7IHX7"/>
<dbReference type="PANTHER" id="PTHR42895">
    <property type="entry name" value="IRON-SULFUR CLUSTER-BINDING PROTEIN-RELATED"/>
    <property type="match status" value="1"/>
</dbReference>
<dbReference type="Pfam" id="PF00111">
    <property type="entry name" value="Fer2"/>
    <property type="match status" value="1"/>
</dbReference>
<organism evidence="2 3">
    <name type="scientific">Dethiosulfovibrio salsuginis</name>
    <dbReference type="NCBI Taxonomy" id="561720"/>
    <lineage>
        <taxon>Bacteria</taxon>
        <taxon>Thermotogati</taxon>
        <taxon>Synergistota</taxon>
        <taxon>Synergistia</taxon>
        <taxon>Synergistales</taxon>
        <taxon>Dethiosulfovibrionaceae</taxon>
        <taxon>Dethiosulfovibrio</taxon>
    </lineage>
</organism>
<gene>
    <name evidence="2" type="ORF">SAMN06275492_10268</name>
</gene>
<keyword evidence="3" id="KW-1185">Reference proteome</keyword>
<dbReference type="InterPro" id="IPR001041">
    <property type="entry name" value="2Fe-2S_ferredoxin-type"/>
</dbReference>
<dbReference type="Proteomes" id="UP000193355">
    <property type="component" value="Unassembled WGS sequence"/>
</dbReference>
<sequence>MPVITFEGVTWDYVPGPSLLDLLRRGRVKVESPCGGKGTCGKCRVLVNGGGPISEEERTFLTDQEIQDGVRLACLCYPQGDLEVRPYGEAERGLTVLEEGDMPPISLDPAVSFRAIKLPIPTLRDGKSLLDHLRSCIGVTEASLSLLRRIPQAFRAQEVTAVSHQGRVIDLIPSEVDDLYGLAVDVGTTTVVVSLVSLSTGKVLGSAGSINPQKDFGLDVISRIHHADSDGGLEDMRSAIVTCLNGLVDQVCVDANVSRDRIYEMAVGCNATMESLLLGIHPGSLGKAPFSPVVREGLSLSAEEVGLTLGNGAMVYCLPGVSAYIGSDIVAGMLVTELEEDRGIRLFIDIGTNGEIVLSINGELSSCSCAAGPALEGMNISCGMRASEGAVESVSLDGSVSFGVIGGVEAVGLCGSGILDVLSEVVRLGMVGKTGRLKEGPLVVDQDGARRLVLQKSPPIEVTQGDIRQVQLARGAILSGFLSLLEAKGLTMDDLDQVLIAGQFGRHLSVESLTGSGLIPKELKDRIRYCGNTSRTGSMMCLLSRSARKRAESLAGQVDYLELSVLEGYDRLFARCLQFEVSR</sequence>
<proteinExistence type="predicted"/>
<evidence type="ECO:0000313" key="3">
    <source>
        <dbReference type="Proteomes" id="UP000193355"/>
    </source>
</evidence>
<evidence type="ECO:0000313" key="2">
    <source>
        <dbReference type="EMBL" id="SMG14298.1"/>
    </source>
</evidence>